<reference evidence="2 3" key="1">
    <citation type="submission" date="2020-01" db="EMBL/GenBank/DDBJ databases">
        <title>Draft genome assembly of Ensifer adhaerens T173.</title>
        <authorList>
            <person name="Craig J.E."/>
            <person name="Stinchcombe J.R."/>
        </authorList>
    </citation>
    <scope>NUCLEOTIDE SEQUENCE [LARGE SCALE GENOMIC DNA]</scope>
    <source>
        <strain evidence="2 3">T173</strain>
    </source>
</reference>
<organism evidence="2 3">
    <name type="scientific">Ensifer canadensis</name>
    <dbReference type="NCBI Taxonomy" id="555315"/>
    <lineage>
        <taxon>Bacteria</taxon>
        <taxon>Pseudomonadati</taxon>
        <taxon>Pseudomonadota</taxon>
        <taxon>Alphaproteobacteria</taxon>
        <taxon>Hyphomicrobiales</taxon>
        <taxon>Rhizobiaceae</taxon>
        <taxon>Sinorhizobium/Ensifer group</taxon>
        <taxon>Ensifer</taxon>
    </lineage>
</organism>
<protein>
    <recommendedName>
        <fullName evidence="4">Helix-turn-helix domain-containing protein</fullName>
    </recommendedName>
</protein>
<proteinExistence type="predicted"/>
<accession>A0AAW4FIR5</accession>
<dbReference type="Proteomes" id="UP000744980">
    <property type="component" value="Unassembled WGS sequence"/>
</dbReference>
<keyword evidence="3" id="KW-1185">Reference proteome</keyword>
<dbReference type="AlphaFoldDB" id="A0AAW4FIR5"/>
<dbReference type="RefSeq" id="WP_203527689.1">
    <property type="nucleotide sequence ID" value="NZ_CP083370.1"/>
</dbReference>
<feature type="region of interest" description="Disordered" evidence="1">
    <location>
        <begin position="159"/>
        <end position="180"/>
    </location>
</feature>
<evidence type="ECO:0000256" key="1">
    <source>
        <dbReference type="SAM" id="MobiDB-lite"/>
    </source>
</evidence>
<comment type="caution">
    <text evidence="2">The sequence shown here is derived from an EMBL/GenBank/DDBJ whole genome shotgun (WGS) entry which is preliminary data.</text>
</comment>
<gene>
    <name evidence="2" type="ORF">GFB56_09900</name>
</gene>
<name>A0AAW4FIR5_9HYPH</name>
<evidence type="ECO:0000313" key="3">
    <source>
        <dbReference type="Proteomes" id="UP000744980"/>
    </source>
</evidence>
<dbReference type="EMBL" id="WXFA01000004">
    <property type="protein sequence ID" value="MBM3091129.1"/>
    <property type="molecule type" value="Genomic_DNA"/>
</dbReference>
<evidence type="ECO:0000313" key="2">
    <source>
        <dbReference type="EMBL" id="MBM3091129.1"/>
    </source>
</evidence>
<evidence type="ECO:0008006" key="4">
    <source>
        <dbReference type="Google" id="ProtNLM"/>
    </source>
</evidence>
<feature type="region of interest" description="Disordered" evidence="1">
    <location>
        <begin position="116"/>
        <end position="139"/>
    </location>
</feature>
<sequence>MARKNEIPTALDVAVARRALGLSAGISGGALNVGFALLEHFNRKTGQCDPSVARLSTMLGLGEATVKRATKELCDVHELFRKRSHGGMSHRASYQPNWAKMRRILADWERRMLSGGAPEKEAANGSEMIPPTDQERSLDGIKNDPRTLLKEPFGINPIPSEASGGVGFPEPDGPAQRQKPVPAERANGLWSGNARTALNSPSKVVPGGKWRIAEQAATRRWNSAMLRRGVHAYASFLEWVTTEISDQATEAEMQRRGDGERFIVDRMHAAGMVTRDG</sequence>